<name>A0A0E9VQD7_ANGAN</name>
<feature type="region of interest" description="Disordered" evidence="1">
    <location>
        <begin position="1"/>
        <end position="38"/>
    </location>
</feature>
<feature type="compositionally biased region" description="Polar residues" evidence="1">
    <location>
        <begin position="1"/>
        <end position="10"/>
    </location>
</feature>
<sequence>MTYGRSSMLQAGTEVNFAQSQSAEEHGQRDTNGGERLL</sequence>
<dbReference type="EMBL" id="GBXM01028967">
    <property type="protein sequence ID" value="JAH79610.1"/>
    <property type="molecule type" value="Transcribed_RNA"/>
</dbReference>
<evidence type="ECO:0000256" key="1">
    <source>
        <dbReference type="SAM" id="MobiDB-lite"/>
    </source>
</evidence>
<organism evidence="2">
    <name type="scientific">Anguilla anguilla</name>
    <name type="common">European freshwater eel</name>
    <name type="synonym">Muraena anguilla</name>
    <dbReference type="NCBI Taxonomy" id="7936"/>
    <lineage>
        <taxon>Eukaryota</taxon>
        <taxon>Metazoa</taxon>
        <taxon>Chordata</taxon>
        <taxon>Craniata</taxon>
        <taxon>Vertebrata</taxon>
        <taxon>Euteleostomi</taxon>
        <taxon>Actinopterygii</taxon>
        <taxon>Neopterygii</taxon>
        <taxon>Teleostei</taxon>
        <taxon>Anguilliformes</taxon>
        <taxon>Anguillidae</taxon>
        <taxon>Anguilla</taxon>
    </lineage>
</organism>
<reference evidence="2" key="1">
    <citation type="submission" date="2014-11" db="EMBL/GenBank/DDBJ databases">
        <authorList>
            <person name="Amaro Gonzalez C."/>
        </authorList>
    </citation>
    <scope>NUCLEOTIDE SEQUENCE</scope>
</reference>
<proteinExistence type="predicted"/>
<evidence type="ECO:0000313" key="2">
    <source>
        <dbReference type="EMBL" id="JAH79610.1"/>
    </source>
</evidence>
<feature type="compositionally biased region" description="Basic and acidic residues" evidence="1">
    <location>
        <begin position="23"/>
        <end position="38"/>
    </location>
</feature>
<dbReference type="AlphaFoldDB" id="A0A0E9VQD7"/>
<protein>
    <submittedName>
        <fullName evidence="2">Uncharacterized protein</fullName>
    </submittedName>
</protein>
<accession>A0A0E9VQD7</accession>
<reference evidence="2" key="2">
    <citation type="journal article" date="2015" name="Fish Shellfish Immunol.">
        <title>Early steps in the European eel (Anguilla anguilla)-Vibrio vulnificus interaction in the gills: Role of the RtxA13 toxin.</title>
        <authorList>
            <person name="Callol A."/>
            <person name="Pajuelo D."/>
            <person name="Ebbesson L."/>
            <person name="Teles M."/>
            <person name="MacKenzie S."/>
            <person name="Amaro C."/>
        </authorList>
    </citation>
    <scope>NUCLEOTIDE SEQUENCE</scope>
</reference>